<dbReference type="EMBL" id="KE346363">
    <property type="protein sequence ID" value="KJE91833.1"/>
    <property type="molecule type" value="Genomic_DNA"/>
</dbReference>
<dbReference type="InterPro" id="IPR036444">
    <property type="entry name" value="PLipase_A2_dom_sf"/>
</dbReference>
<gene>
    <name evidence="2" type="ORF">CAOG_002911</name>
</gene>
<dbReference type="InterPro" id="IPR010711">
    <property type="entry name" value="PLA2G12"/>
</dbReference>
<protein>
    <recommendedName>
        <fullName evidence="1">Bulb-type lectin domain-containing protein</fullName>
    </recommendedName>
</protein>
<evidence type="ECO:0000313" key="3">
    <source>
        <dbReference type="Proteomes" id="UP000008743"/>
    </source>
</evidence>
<evidence type="ECO:0000313" key="2">
    <source>
        <dbReference type="EMBL" id="KJE91833.1"/>
    </source>
</evidence>
<dbReference type="PANTHER" id="PTHR12824">
    <property type="entry name" value="GROUP XII SECRETORY PHOSPHOLIPASE A2 FAMILY MEMBER"/>
    <property type="match status" value="1"/>
</dbReference>
<dbReference type="Gene3D" id="1.20.90.10">
    <property type="entry name" value="Phospholipase A2 domain"/>
    <property type="match status" value="1"/>
</dbReference>
<dbReference type="GO" id="GO:0016042">
    <property type="term" value="P:lipid catabolic process"/>
    <property type="evidence" value="ECO:0007669"/>
    <property type="project" value="InterPro"/>
</dbReference>
<dbReference type="PROSITE" id="PS50927">
    <property type="entry name" value="BULB_LECTIN"/>
    <property type="match status" value="1"/>
</dbReference>
<dbReference type="GO" id="GO:0006644">
    <property type="term" value="P:phospholipid metabolic process"/>
    <property type="evidence" value="ECO:0007669"/>
    <property type="project" value="InterPro"/>
</dbReference>
<dbReference type="GO" id="GO:0005509">
    <property type="term" value="F:calcium ion binding"/>
    <property type="evidence" value="ECO:0007669"/>
    <property type="project" value="InterPro"/>
</dbReference>
<feature type="domain" description="Bulb-type lectin" evidence="1">
    <location>
        <begin position="118"/>
        <end position="244"/>
    </location>
</feature>
<proteinExistence type="predicted"/>
<dbReference type="InterPro" id="IPR001480">
    <property type="entry name" value="Bulb-type_lectin_dom"/>
</dbReference>
<dbReference type="Proteomes" id="UP000008743">
    <property type="component" value="Unassembled WGS sequence"/>
</dbReference>
<dbReference type="Gene3D" id="2.90.10.30">
    <property type="match status" value="1"/>
</dbReference>
<dbReference type="OrthoDB" id="1884773at2759"/>
<dbReference type="Gene3D" id="2.90.10.10">
    <property type="entry name" value="Bulb-type lectin domain"/>
    <property type="match status" value="1"/>
</dbReference>
<keyword evidence="3" id="KW-1185">Reference proteome</keyword>
<dbReference type="InParanoid" id="A0A0D2WN98"/>
<dbReference type="GO" id="GO:0050482">
    <property type="term" value="P:arachidonate secretion"/>
    <property type="evidence" value="ECO:0007669"/>
    <property type="project" value="InterPro"/>
</dbReference>
<dbReference type="PANTHER" id="PTHR12824:SF8">
    <property type="entry name" value="GXIVSPLA2, ISOFORM A"/>
    <property type="match status" value="1"/>
</dbReference>
<sequence>MHEHRVSLPVHRELFAIFAKIRCARAVLIAAAVLFVSIGSVAAHNGCGSSGALGAFIPDANVRDLCNKHDDCYSTCGVSKETCDGQFLAALKSKCKLSGTWLSKTWDAATYPLCMARAITYYEGVAQLGHEAFKTAREKCSADTVNRATTVHGTMYGGHKYAADWGDGEKGAIPSGWRLVSQSGKLVMLVQEDGNVVIYGPGNTALWSTRTNGHGQGPFRLVMQDDCNLVLRDKNNLATWTSDTAGKGVYPCTIELYDDGPVIIGQGNVPVWRGATLKL</sequence>
<dbReference type="GO" id="GO:0005576">
    <property type="term" value="C:extracellular region"/>
    <property type="evidence" value="ECO:0007669"/>
    <property type="project" value="InterPro"/>
</dbReference>
<dbReference type="SUPFAM" id="SSF48619">
    <property type="entry name" value="Phospholipase A2, PLA2"/>
    <property type="match status" value="1"/>
</dbReference>
<evidence type="ECO:0000259" key="1">
    <source>
        <dbReference type="PROSITE" id="PS50927"/>
    </source>
</evidence>
<dbReference type="SUPFAM" id="SSF51110">
    <property type="entry name" value="alpha-D-mannose-specific plant lectins"/>
    <property type="match status" value="1"/>
</dbReference>
<name>A0A0D2WN98_CAPO3</name>
<accession>A0A0D2WN98</accession>
<organism evidence="2 3">
    <name type="scientific">Capsaspora owczarzaki (strain ATCC 30864)</name>
    <dbReference type="NCBI Taxonomy" id="595528"/>
    <lineage>
        <taxon>Eukaryota</taxon>
        <taxon>Filasterea</taxon>
        <taxon>Capsaspora</taxon>
    </lineage>
</organism>
<dbReference type="AlphaFoldDB" id="A0A0D2WN98"/>
<dbReference type="InterPro" id="IPR036426">
    <property type="entry name" value="Bulb-type_lectin_dom_sf"/>
</dbReference>
<dbReference type="PhylomeDB" id="A0A0D2WN98"/>
<reference evidence="3" key="1">
    <citation type="submission" date="2011-02" db="EMBL/GenBank/DDBJ databases">
        <title>The Genome Sequence of Capsaspora owczarzaki ATCC 30864.</title>
        <authorList>
            <person name="Russ C."/>
            <person name="Cuomo C."/>
            <person name="Burger G."/>
            <person name="Gray M.W."/>
            <person name="Holland P.W.H."/>
            <person name="King N."/>
            <person name="Lang F.B.F."/>
            <person name="Roger A.J."/>
            <person name="Ruiz-Trillo I."/>
            <person name="Young S.K."/>
            <person name="Zeng Q."/>
            <person name="Gargeya S."/>
            <person name="Alvarado L."/>
            <person name="Berlin A."/>
            <person name="Chapman S.B."/>
            <person name="Chen Z."/>
            <person name="Freedman E."/>
            <person name="Gellesch M."/>
            <person name="Goldberg J."/>
            <person name="Griggs A."/>
            <person name="Gujja S."/>
            <person name="Heilman E."/>
            <person name="Heiman D."/>
            <person name="Howarth C."/>
            <person name="Mehta T."/>
            <person name="Neiman D."/>
            <person name="Pearson M."/>
            <person name="Roberts A."/>
            <person name="Saif S."/>
            <person name="Shea T."/>
            <person name="Shenoy N."/>
            <person name="Sisk P."/>
            <person name="Stolte C."/>
            <person name="Sykes S."/>
            <person name="White J."/>
            <person name="Yandava C."/>
            <person name="Haas B."/>
            <person name="Nusbaum C."/>
            <person name="Birren B."/>
        </authorList>
    </citation>
    <scope>NUCLEOTIDE SEQUENCE</scope>
    <source>
        <strain evidence="3">ATCC 30864</strain>
    </source>
</reference>
<dbReference type="Pfam" id="PF06951">
    <property type="entry name" value="PLA2G12"/>
    <property type="match status" value="1"/>
</dbReference>
<dbReference type="GO" id="GO:0004623">
    <property type="term" value="F:phospholipase A2 activity"/>
    <property type="evidence" value="ECO:0007669"/>
    <property type="project" value="InterPro"/>
</dbReference>